<dbReference type="Gene3D" id="1.20.120.160">
    <property type="entry name" value="HPT domain"/>
    <property type="match status" value="1"/>
</dbReference>
<protein>
    <submittedName>
        <fullName evidence="3">Hpt domain-containing protein</fullName>
    </submittedName>
</protein>
<keyword evidence="4" id="KW-1185">Reference proteome</keyword>
<dbReference type="Proteomes" id="UP001597308">
    <property type="component" value="Unassembled WGS sequence"/>
</dbReference>
<keyword evidence="1" id="KW-0902">Two-component regulatory system</keyword>
<evidence type="ECO:0000313" key="3">
    <source>
        <dbReference type="EMBL" id="MFD1701813.1"/>
    </source>
</evidence>
<dbReference type="EMBL" id="JBHUER010000001">
    <property type="protein sequence ID" value="MFD1701813.1"/>
    <property type="molecule type" value="Genomic_DNA"/>
</dbReference>
<dbReference type="Pfam" id="PF01627">
    <property type="entry name" value="Hpt"/>
    <property type="match status" value="1"/>
</dbReference>
<evidence type="ECO:0000256" key="1">
    <source>
        <dbReference type="ARBA" id="ARBA00023012"/>
    </source>
</evidence>
<dbReference type="SUPFAM" id="SSF47226">
    <property type="entry name" value="Histidine-containing phosphotransfer domain, HPT domain"/>
    <property type="match status" value="1"/>
</dbReference>
<feature type="domain" description="HPt" evidence="2">
    <location>
        <begin position="34"/>
        <end position="105"/>
    </location>
</feature>
<accession>A0ABW4K423</accession>
<proteinExistence type="predicted"/>
<dbReference type="InterPro" id="IPR036641">
    <property type="entry name" value="HPT_dom_sf"/>
</dbReference>
<dbReference type="RefSeq" id="WP_378796566.1">
    <property type="nucleotide sequence ID" value="NZ_JBHUER010000001.1"/>
</dbReference>
<dbReference type="InterPro" id="IPR008207">
    <property type="entry name" value="Sig_transdc_His_kin_Hpt_dom"/>
</dbReference>
<name>A0ABW4K423_9HYPH</name>
<gene>
    <name evidence="3" type="ORF">ACFSCV_02240</name>
</gene>
<evidence type="ECO:0000259" key="2">
    <source>
        <dbReference type="Pfam" id="PF01627"/>
    </source>
</evidence>
<evidence type="ECO:0000313" key="4">
    <source>
        <dbReference type="Proteomes" id="UP001597308"/>
    </source>
</evidence>
<organism evidence="3 4">
    <name type="scientific">Methylopila henanensis</name>
    <dbReference type="NCBI Taxonomy" id="873516"/>
    <lineage>
        <taxon>Bacteria</taxon>
        <taxon>Pseudomonadati</taxon>
        <taxon>Pseudomonadota</taxon>
        <taxon>Alphaproteobacteria</taxon>
        <taxon>Hyphomicrobiales</taxon>
        <taxon>Methylopilaceae</taxon>
        <taxon>Methylopila</taxon>
    </lineage>
</organism>
<comment type="caution">
    <text evidence="3">The sequence shown here is derived from an EMBL/GenBank/DDBJ whole genome shotgun (WGS) entry which is preliminary data.</text>
</comment>
<reference evidence="4" key="1">
    <citation type="journal article" date="2019" name="Int. J. Syst. Evol. Microbiol.">
        <title>The Global Catalogue of Microorganisms (GCM) 10K type strain sequencing project: providing services to taxonomists for standard genome sequencing and annotation.</title>
        <authorList>
            <consortium name="The Broad Institute Genomics Platform"/>
            <consortium name="The Broad Institute Genome Sequencing Center for Infectious Disease"/>
            <person name="Wu L."/>
            <person name="Ma J."/>
        </authorList>
    </citation>
    <scope>NUCLEOTIDE SEQUENCE [LARGE SCALE GENOMIC DNA]</scope>
    <source>
        <strain evidence="4">KCTC 23707</strain>
    </source>
</reference>
<sequence length="112" mass="11757">MAEADDDAARARLKTALDAVRARFVAGLEARTGALAELALAARERRSPGPDLARADLLRGLHSIAGSAPTVGLRDLGARARVLEAMVAAAERDGRGVPDIVEDIRSLAAYRT</sequence>